<proteinExistence type="predicted"/>
<evidence type="ECO:0000313" key="1">
    <source>
        <dbReference type="EnsemblMetazoa" id="PPA46425.1"/>
    </source>
</evidence>
<name>A0A2A6BGV9_PRIPA</name>
<reference evidence="2" key="1">
    <citation type="journal article" date="2008" name="Nat. Genet.">
        <title>The Pristionchus pacificus genome provides a unique perspective on nematode lifestyle and parasitism.</title>
        <authorList>
            <person name="Dieterich C."/>
            <person name="Clifton S.W."/>
            <person name="Schuster L.N."/>
            <person name="Chinwalla A."/>
            <person name="Delehaunty K."/>
            <person name="Dinkelacker I."/>
            <person name="Fulton L."/>
            <person name="Fulton R."/>
            <person name="Godfrey J."/>
            <person name="Minx P."/>
            <person name="Mitreva M."/>
            <person name="Roeseler W."/>
            <person name="Tian H."/>
            <person name="Witte H."/>
            <person name="Yang S.P."/>
            <person name="Wilson R.K."/>
            <person name="Sommer R.J."/>
        </authorList>
    </citation>
    <scope>NUCLEOTIDE SEQUENCE [LARGE SCALE GENOMIC DNA]</scope>
    <source>
        <strain evidence="2">PS312</strain>
    </source>
</reference>
<reference evidence="1" key="2">
    <citation type="submission" date="2022-06" db="UniProtKB">
        <authorList>
            <consortium name="EnsemblMetazoa"/>
        </authorList>
    </citation>
    <scope>IDENTIFICATION</scope>
    <source>
        <strain evidence="1">PS312</strain>
    </source>
</reference>
<dbReference type="Gene3D" id="2.60.40.790">
    <property type="match status" value="1"/>
</dbReference>
<accession>A0A2A6BGV9</accession>
<dbReference type="AlphaFoldDB" id="A0A2A6BGV9"/>
<protein>
    <submittedName>
        <fullName evidence="1">SHSP domain-containing protein</fullName>
    </submittedName>
</protein>
<accession>A0A8R1V4K2</accession>
<gene>
    <name evidence="1" type="primary">WBGene00284794</name>
</gene>
<sequence>MAEKPTAASFLATLRDSTVLIEGNKTTEDHWGVAEVYFFRSIRLPEEINLKTVTAKMIPEGDITIEAHPSKDKEPADEPLIVPIILVP</sequence>
<dbReference type="EnsemblMetazoa" id="PPA46425.1">
    <property type="protein sequence ID" value="PPA46425.1"/>
    <property type="gene ID" value="WBGene00284794"/>
</dbReference>
<keyword evidence="2" id="KW-1185">Reference proteome</keyword>
<dbReference type="Pfam" id="PF00011">
    <property type="entry name" value="HSP20"/>
    <property type="match status" value="1"/>
</dbReference>
<dbReference type="InterPro" id="IPR002068">
    <property type="entry name" value="A-crystallin/Hsp20_dom"/>
</dbReference>
<dbReference type="InterPro" id="IPR008978">
    <property type="entry name" value="HSP20-like_chaperone"/>
</dbReference>
<organism evidence="1 2">
    <name type="scientific">Pristionchus pacificus</name>
    <name type="common">Parasitic nematode worm</name>
    <dbReference type="NCBI Taxonomy" id="54126"/>
    <lineage>
        <taxon>Eukaryota</taxon>
        <taxon>Metazoa</taxon>
        <taxon>Ecdysozoa</taxon>
        <taxon>Nematoda</taxon>
        <taxon>Chromadorea</taxon>
        <taxon>Rhabditida</taxon>
        <taxon>Rhabditina</taxon>
        <taxon>Diplogasteromorpha</taxon>
        <taxon>Diplogasteroidea</taxon>
        <taxon>Neodiplogasteridae</taxon>
        <taxon>Pristionchus</taxon>
    </lineage>
</organism>
<dbReference type="Proteomes" id="UP000005239">
    <property type="component" value="Unassembled WGS sequence"/>
</dbReference>
<evidence type="ECO:0000313" key="2">
    <source>
        <dbReference type="Proteomes" id="UP000005239"/>
    </source>
</evidence>